<evidence type="ECO:0000313" key="2">
    <source>
        <dbReference type="EMBL" id="ELR64212.1"/>
    </source>
</evidence>
<protein>
    <submittedName>
        <fullName evidence="2">Adenylate cyclase</fullName>
    </submittedName>
</protein>
<dbReference type="InterPro" id="IPR038186">
    <property type="entry name" value="CHAD_dom_sf"/>
</dbReference>
<dbReference type="PROSITE" id="PS51708">
    <property type="entry name" value="CHAD"/>
    <property type="match status" value="1"/>
</dbReference>
<dbReference type="RefSeq" id="WP_007468445.1">
    <property type="nucleotide sequence ID" value="NZ_AMZO01000030.1"/>
</dbReference>
<dbReference type="PANTHER" id="PTHR39339:SF1">
    <property type="entry name" value="CHAD DOMAIN-CONTAINING PROTEIN"/>
    <property type="match status" value="1"/>
</dbReference>
<dbReference type="SMART" id="SM00880">
    <property type="entry name" value="CHAD"/>
    <property type="match status" value="1"/>
</dbReference>
<dbReference type="Proteomes" id="UP000011134">
    <property type="component" value="Unassembled WGS sequence"/>
</dbReference>
<dbReference type="OrthoDB" id="9810154at2"/>
<dbReference type="EMBL" id="AMZO01000030">
    <property type="protein sequence ID" value="ELR64212.1"/>
    <property type="molecule type" value="Genomic_DNA"/>
</dbReference>
<proteinExistence type="predicted"/>
<dbReference type="PATRIC" id="fig|1056511.3.peg.3717"/>
<reference evidence="2 3" key="1">
    <citation type="submission" date="2012-12" db="EMBL/GenBank/DDBJ databases">
        <title>Genome Assembly of Photobacterium sp. AK15.</title>
        <authorList>
            <person name="Khatri I."/>
            <person name="Vaidya B."/>
            <person name="Srinivas T.N.R."/>
            <person name="Subramanian S."/>
            <person name="Pinnaka A."/>
        </authorList>
    </citation>
    <scope>NUCLEOTIDE SEQUENCE [LARGE SCALE GENOMIC DNA]</scope>
    <source>
        <strain evidence="2 3">AK15</strain>
    </source>
</reference>
<evidence type="ECO:0000313" key="3">
    <source>
        <dbReference type="Proteomes" id="UP000011134"/>
    </source>
</evidence>
<gene>
    <name evidence="2" type="ORF">C942_02794</name>
</gene>
<keyword evidence="3" id="KW-1185">Reference proteome</keyword>
<feature type="domain" description="CHAD" evidence="1">
    <location>
        <begin position="24"/>
        <end position="316"/>
    </location>
</feature>
<organism evidence="2 3">
    <name type="scientific">Photobacterium marinum</name>
    <dbReference type="NCBI Taxonomy" id="1056511"/>
    <lineage>
        <taxon>Bacteria</taxon>
        <taxon>Pseudomonadati</taxon>
        <taxon>Pseudomonadota</taxon>
        <taxon>Gammaproteobacteria</taxon>
        <taxon>Vibrionales</taxon>
        <taxon>Vibrionaceae</taxon>
        <taxon>Photobacterium</taxon>
    </lineage>
</organism>
<dbReference type="Gene3D" id="1.40.20.10">
    <property type="entry name" value="CHAD domain"/>
    <property type="match status" value="1"/>
</dbReference>
<dbReference type="AlphaFoldDB" id="L8J9U5"/>
<dbReference type="InterPro" id="IPR007899">
    <property type="entry name" value="CHAD_dom"/>
</dbReference>
<dbReference type="PANTHER" id="PTHR39339">
    <property type="entry name" value="SLR1444 PROTEIN"/>
    <property type="match status" value="1"/>
</dbReference>
<comment type="caution">
    <text evidence="2">The sequence shown here is derived from an EMBL/GenBank/DDBJ whole genome shotgun (WGS) entry which is preliminary data.</text>
</comment>
<dbReference type="Pfam" id="PF05235">
    <property type="entry name" value="CHAD"/>
    <property type="match status" value="1"/>
</dbReference>
<accession>L8J9U5</accession>
<sequence>MNVNKRDKLKLPKRKKPDVLLKADAEIHQPVFHFLKTEFNHARQHEKGINRDDDIEFLHQYRVALRRCRALISLLKSLFKAEQKQMLKVELKTMMQKSNHLRDLDVFLLKMEDYFSALDHQYHQGLICFFDELQYMRRNTHKELKRWLKTESYEQQCQLVKGLIAELEYCPTSKGRSKSKDLGREMIWQHFEQVLTHCNELTINSPDESVHELRICCKKLRYLLEFFTPIFPAKINKEQIQRLKQLQDQLGEFNDSSVQQLFLENYLKGKEPSSTTFAAITQLKAIAQSEHQAAKQHVITQLTQFTHPDNIASYKKLYLVEKKA</sequence>
<name>L8J9U5_9GAMM</name>
<evidence type="ECO:0000259" key="1">
    <source>
        <dbReference type="PROSITE" id="PS51708"/>
    </source>
</evidence>